<dbReference type="Proteomes" id="UP000623129">
    <property type="component" value="Unassembled WGS sequence"/>
</dbReference>
<dbReference type="GO" id="GO:0016763">
    <property type="term" value="F:pentosyltransferase activity"/>
    <property type="evidence" value="ECO:0007669"/>
    <property type="project" value="UniProtKB-ARBA"/>
</dbReference>
<feature type="domain" description="Glycosyltransferase 61 catalytic" evidence="6">
    <location>
        <begin position="107"/>
        <end position="298"/>
    </location>
</feature>
<name>A0A833VVZ7_9POAL</name>
<keyword evidence="5" id="KW-0325">Glycoprotein</keyword>
<dbReference type="OrthoDB" id="529273at2759"/>
<dbReference type="PANTHER" id="PTHR20961:SF5">
    <property type="entry name" value="GLYCOSYLTRANSFERASE-RELATED"/>
    <property type="match status" value="1"/>
</dbReference>
<dbReference type="GO" id="GO:0000139">
    <property type="term" value="C:Golgi membrane"/>
    <property type="evidence" value="ECO:0007669"/>
    <property type="project" value="UniProtKB-SubCell"/>
</dbReference>
<evidence type="ECO:0000313" key="8">
    <source>
        <dbReference type="Proteomes" id="UP000623129"/>
    </source>
</evidence>
<sequence length="390" mass="45074">MIIKPQPNPLLPVCDFTSHRADKCEMEGDIRIHGSTSQVFVITDQVTSQEEKLTWQVRPYTRKPDKTMLLIREVSVKITRKRRALACQVNHSVPAVIFSTRGYCGNYWHDFNDILVPLFITAHQFNGEVEFLVTQMKNWWFGKYINYFRGMSKYDVIDLDKVDNVHCFPRTIVGLHSHKDFSIDPAKAPNGYSMQDFTKFMRGAYSLERDLAIKMRENPWRKPRLYIIPRKNKRMLTNMNEIIPMAVELGFEVVIEGSIQYTSVKDAAQVINSCDVMMGVHGAGLTNMVFLPPGAVVIQIIPLGKLDGLFHNEFGIPAVDMKLKYIAYNITEEESTLVNLYRRDDPVFTNPKSIHEQGWETLARIYMKEQNVKLDVERFRPILQTAIKHL</sequence>
<evidence type="ECO:0000256" key="3">
    <source>
        <dbReference type="ARBA" id="ARBA00022676"/>
    </source>
</evidence>
<evidence type="ECO:0000256" key="2">
    <source>
        <dbReference type="ARBA" id="ARBA00004881"/>
    </source>
</evidence>
<evidence type="ECO:0000256" key="5">
    <source>
        <dbReference type="ARBA" id="ARBA00023180"/>
    </source>
</evidence>
<dbReference type="InterPro" id="IPR049625">
    <property type="entry name" value="Glyco_transf_61_cat"/>
</dbReference>
<keyword evidence="3" id="KW-0328">Glycosyltransferase</keyword>
<evidence type="ECO:0000256" key="4">
    <source>
        <dbReference type="ARBA" id="ARBA00022679"/>
    </source>
</evidence>
<protein>
    <recommendedName>
        <fullName evidence="6">Glycosyltransferase 61 catalytic domain-containing protein</fullName>
    </recommendedName>
</protein>
<comment type="subcellular location">
    <subcellularLocation>
        <location evidence="1">Golgi apparatus membrane</location>
        <topology evidence="1">Single-pass type II membrane protein</topology>
    </subcellularLocation>
</comment>
<comment type="pathway">
    <text evidence="2">Glycan metabolism.</text>
</comment>
<accession>A0A833VVZ7</accession>
<dbReference type="PANTHER" id="PTHR20961">
    <property type="entry name" value="GLYCOSYLTRANSFERASE"/>
    <property type="match status" value="1"/>
</dbReference>
<evidence type="ECO:0000313" key="7">
    <source>
        <dbReference type="EMBL" id="KAF3337543.1"/>
    </source>
</evidence>
<gene>
    <name evidence="7" type="ORF">FCM35_KLT18130</name>
</gene>
<organism evidence="7 8">
    <name type="scientific">Carex littledalei</name>
    <dbReference type="NCBI Taxonomy" id="544730"/>
    <lineage>
        <taxon>Eukaryota</taxon>
        <taxon>Viridiplantae</taxon>
        <taxon>Streptophyta</taxon>
        <taxon>Embryophyta</taxon>
        <taxon>Tracheophyta</taxon>
        <taxon>Spermatophyta</taxon>
        <taxon>Magnoliopsida</taxon>
        <taxon>Liliopsida</taxon>
        <taxon>Poales</taxon>
        <taxon>Cyperaceae</taxon>
        <taxon>Cyperoideae</taxon>
        <taxon>Cariceae</taxon>
        <taxon>Carex</taxon>
        <taxon>Carex subgen. Euthyceras</taxon>
    </lineage>
</organism>
<keyword evidence="4" id="KW-0808">Transferase</keyword>
<keyword evidence="8" id="KW-1185">Reference proteome</keyword>
<comment type="caution">
    <text evidence="7">The sequence shown here is derived from an EMBL/GenBank/DDBJ whole genome shotgun (WGS) entry which is preliminary data.</text>
</comment>
<dbReference type="AlphaFoldDB" id="A0A833VVZ7"/>
<dbReference type="EMBL" id="SWLB01000006">
    <property type="protein sequence ID" value="KAF3337543.1"/>
    <property type="molecule type" value="Genomic_DNA"/>
</dbReference>
<proteinExistence type="predicted"/>
<evidence type="ECO:0000259" key="6">
    <source>
        <dbReference type="Pfam" id="PF04577"/>
    </source>
</evidence>
<evidence type="ECO:0000256" key="1">
    <source>
        <dbReference type="ARBA" id="ARBA00004323"/>
    </source>
</evidence>
<dbReference type="Pfam" id="PF04577">
    <property type="entry name" value="Glyco_transf_61"/>
    <property type="match status" value="1"/>
</dbReference>
<reference evidence="7" key="1">
    <citation type="submission" date="2020-01" db="EMBL/GenBank/DDBJ databases">
        <title>Genome sequence of Kobresia littledalei, the first chromosome-level genome in the family Cyperaceae.</title>
        <authorList>
            <person name="Qu G."/>
        </authorList>
    </citation>
    <scope>NUCLEOTIDE SEQUENCE</scope>
    <source>
        <strain evidence="7">C.B.Clarke</strain>
        <tissue evidence="7">Leaf</tissue>
    </source>
</reference>
<dbReference type="InterPro" id="IPR007657">
    <property type="entry name" value="Glycosyltransferase_61"/>
</dbReference>